<dbReference type="Pfam" id="PF01585">
    <property type="entry name" value="G-patch"/>
    <property type="match status" value="1"/>
</dbReference>
<dbReference type="PROSITE" id="PS50174">
    <property type="entry name" value="G_PATCH"/>
    <property type="match status" value="1"/>
</dbReference>
<dbReference type="PROSITE" id="PS50006">
    <property type="entry name" value="FHA_DOMAIN"/>
    <property type="match status" value="1"/>
</dbReference>
<dbReference type="Pfam" id="PF00498">
    <property type="entry name" value="FHA"/>
    <property type="match status" value="1"/>
</dbReference>
<dbReference type="STRING" id="97359.A0A550CII7"/>
<evidence type="ECO:0000313" key="5">
    <source>
        <dbReference type="Proteomes" id="UP000320762"/>
    </source>
</evidence>
<feature type="domain" description="G-patch" evidence="3">
    <location>
        <begin position="322"/>
        <end position="373"/>
    </location>
</feature>
<feature type="compositionally biased region" description="Pro residues" evidence="1">
    <location>
        <begin position="288"/>
        <end position="318"/>
    </location>
</feature>
<proteinExistence type="predicted"/>
<dbReference type="PANTHER" id="PTHR23106">
    <property type="entry name" value="ANGIOGENIC FACTOR WITH G PATCH AND FHA DOMAINS 1"/>
    <property type="match status" value="1"/>
</dbReference>
<dbReference type="AlphaFoldDB" id="A0A550CII7"/>
<protein>
    <recommendedName>
        <fullName evidence="6">SMAD/FHA domain-containing protein</fullName>
    </recommendedName>
</protein>
<dbReference type="Proteomes" id="UP000320762">
    <property type="component" value="Unassembled WGS sequence"/>
</dbReference>
<gene>
    <name evidence="4" type="ORF">BD626DRAFT_492457</name>
</gene>
<name>A0A550CII7_9AGAR</name>
<dbReference type="PANTHER" id="PTHR23106:SF24">
    <property type="entry name" value="ANGIOGENIC FACTOR WITH G PATCH AND FHA DOMAINS 1"/>
    <property type="match status" value="1"/>
</dbReference>
<feature type="compositionally biased region" description="Basic and acidic residues" evidence="1">
    <location>
        <begin position="213"/>
        <end position="222"/>
    </location>
</feature>
<feature type="domain" description="FHA" evidence="2">
    <location>
        <begin position="88"/>
        <end position="140"/>
    </location>
</feature>
<evidence type="ECO:0000259" key="3">
    <source>
        <dbReference type="PROSITE" id="PS50174"/>
    </source>
</evidence>
<evidence type="ECO:0008006" key="6">
    <source>
        <dbReference type="Google" id="ProtNLM"/>
    </source>
</evidence>
<dbReference type="SMART" id="SM00443">
    <property type="entry name" value="G_patch"/>
    <property type="match status" value="1"/>
</dbReference>
<dbReference type="Gene3D" id="2.60.200.20">
    <property type="match status" value="1"/>
</dbReference>
<feature type="region of interest" description="Disordered" evidence="1">
    <location>
        <begin position="245"/>
        <end position="318"/>
    </location>
</feature>
<sequence>MGTASGDAYDPALEYPGDISSTPYSYGDSGVSTAYTHSVDQLEEGELEAEASGPSRAKHATIFRLVVDSSSILHPKHRIAILDGYPTVEIGRDAQAQGSTTPRLRLKELEVSKIHATAYWDGARKEWNIVDMGSKHGTFVRAAADPQNAAAVRLSQSRAASLPRRLSHADSLAIGGTVFTVHIHDDVLACVDCSFGDPAHEIPLFPKKSGVKRTREDARIDEPVPAMRKVPAKRALNSLRSELLSRSSASPLHGSSKEYVDRSARRRALQPTPHAASPGVQLPRVESPVPPRPGPTARPPPSWEPPPRPRTPTSAPPVPISMSSIGHKLLMKQGWEPGTALGTGGEEGDRMALLEPLQTVALSKRAGFDWKEDAQQRRWRSAQS</sequence>
<dbReference type="OrthoDB" id="21470at2759"/>
<reference evidence="4 5" key="1">
    <citation type="journal article" date="2019" name="New Phytol.">
        <title>Comparative genomics reveals unique wood-decay strategies and fruiting body development in the Schizophyllaceae.</title>
        <authorList>
            <person name="Almasi E."/>
            <person name="Sahu N."/>
            <person name="Krizsan K."/>
            <person name="Balint B."/>
            <person name="Kovacs G.M."/>
            <person name="Kiss B."/>
            <person name="Cseklye J."/>
            <person name="Drula E."/>
            <person name="Henrissat B."/>
            <person name="Nagy I."/>
            <person name="Chovatia M."/>
            <person name="Adam C."/>
            <person name="LaButti K."/>
            <person name="Lipzen A."/>
            <person name="Riley R."/>
            <person name="Grigoriev I.V."/>
            <person name="Nagy L.G."/>
        </authorList>
    </citation>
    <scope>NUCLEOTIDE SEQUENCE [LARGE SCALE GENOMIC DNA]</scope>
    <source>
        <strain evidence="4 5">NL-1724</strain>
    </source>
</reference>
<dbReference type="SUPFAM" id="SSF49879">
    <property type="entry name" value="SMAD/FHA domain"/>
    <property type="match status" value="1"/>
</dbReference>
<organism evidence="4 5">
    <name type="scientific">Schizophyllum amplum</name>
    <dbReference type="NCBI Taxonomy" id="97359"/>
    <lineage>
        <taxon>Eukaryota</taxon>
        <taxon>Fungi</taxon>
        <taxon>Dikarya</taxon>
        <taxon>Basidiomycota</taxon>
        <taxon>Agaricomycotina</taxon>
        <taxon>Agaricomycetes</taxon>
        <taxon>Agaricomycetidae</taxon>
        <taxon>Agaricales</taxon>
        <taxon>Schizophyllaceae</taxon>
        <taxon>Schizophyllum</taxon>
    </lineage>
</organism>
<dbReference type="InterPro" id="IPR000253">
    <property type="entry name" value="FHA_dom"/>
</dbReference>
<dbReference type="GO" id="GO:0003676">
    <property type="term" value="F:nucleic acid binding"/>
    <property type="evidence" value="ECO:0007669"/>
    <property type="project" value="InterPro"/>
</dbReference>
<feature type="region of interest" description="Disordered" evidence="1">
    <location>
        <begin position="209"/>
        <end position="233"/>
    </location>
</feature>
<dbReference type="InterPro" id="IPR000467">
    <property type="entry name" value="G_patch_dom"/>
</dbReference>
<keyword evidence="5" id="KW-1185">Reference proteome</keyword>
<comment type="caution">
    <text evidence="4">The sequence shown here is derived from an EMBL/GenBank/DDBJ whole genome shotgun (WGS) entry which is preliminary data.</text>
</comment>
<dbReference type="InterPro" id="IPR053027">
    <property type="entry name" value="AGGF1"/>
</dbReference>
<evidence type="ECO:0000256" key="1">
    <source>
        <dbReference type="SAM" id="MobiDB-lite"/>
    </source>
</evidence>
<evidence type="ECO:0000259" key="2">
    <source>
        <dbReference type="PROSITE" id="PS50006"/>
    </source>
</evidence>
<dbReference type="InterPro" id="IPR008984">
    <property type="entry name" value="SMAD_FHA_dom_sf"/>
</dbReference>
<dbReference type="EMBL" id="VDMD01000007">
    <property type="protein sequence ID" value="TRM64617.1"/>
    <property type="molecule type" value="Genomic_DNA"/>
</dbReference>
<evidence type="ECO:0000313" key="4">
    <source>
        <dbReference type="EMBL" id="TRM64617.1"/>
    </source>
</evidence>
<accession>A0A550CII7</accession>